<name>C8WNF5_EGGLE</name>
<gene>
    <name evidence="1" type="ordered locus">Elen_0841</name>
</gene>
<dbReference type="Proteomes" id="UP000001377">
    <property type="component" value="Chromosome"/>
</dbReference>
<dbReference type="STRING" id="479437.Elen_0841"/>
<dbReference type="PaxDb" id="479437-Elen_0841"/>
<dbReference type="AlphaFoldDB" id="C8WNF5"/>
<dbReference type="RefSeq" id="WP_015760206.1">
    <property type="nucleotide sequence ID" value="NC_013204.1"/>
</dbReference>
<dbReference type="KEGG" id="ele:Elen_0841"/>
<proteinExistence type="predicted"/>
<accession>C8WNF5</accession>
<organism evidence="1 2">
    <name type="scientific">Eggerthella lenta (strain ATCC 25559 / DSM 2243 / CCUG 17323 / JCM 9979 / KCTC 3265 / NCTC 11813 / VPI 0255 / 1899 B)</name>
    <name type="common">Eubacterium lentum</name>
    <dbReference type="NCBI Taxonomy" id="479437"/>
    <lineage>
        <taxon>Bacteria</taxon>
        <taxon>Bacillati</taxon>
        <taxon>Actinomycetota</taxon>
        <taxon>Coriobacteriia</taxon>
        <taxon>Eggerthellales</taxon>
        <taxon>Eggerthellaceae</taxon>
        <taxon>Eggerthella</taxon>
    </lineage>
</organism>
<sequence>MAPASRFGARAAARDDKRHRVTDCLSDYYRKSRSLTAHYPILEDDL</sequence>
<protein>
    <submittedName>
        <fullName evidence="1">Uncharacterized protein</fullName>
    </submittedName>
</protein>
<keyword evidence="2" id="KW-1185">Reference proteome</keyword>
<evidence type="ECO:0000313" key="1">
    <source>
        <dbReference type="EMBL" id="ACV54815.1"/>
    </source>
</evidence>
<dbReference type="HOGENOM" id="CLU_3183122_0_0_11"/>
<evidence type="ECO:0000313" key="2">
    <source>
        <dbReference type="Proteomes" id="UP000001377"/>
    </source>
</evidence>
<reference evidence="1 2" key="1">
    <citation type="journal article" date="2009" name="Stand. Genomic Sci.">
        <title>Complete genome sequence of Eggerthella lenta type strain (IPP VPI 0255).</title>
        <authorList>
            <person name="Saunders E."/>
            <person name="Pukall R."/>
            <person name="Abt B."/>
            <person name="Lapidus A."/>
            <person name="Glavina Del Rio T."/>
            <person name="Copeland A."/>
            <person name="Tice H."/>
            <person name="Cheng J.F."/>
            <person name="Lucas S."/>
            <person name="Chen F."/>
            <person name="Nolan M."/>
            <person name="Bruce D."/>
            <person name="Goodwin L."/>
            <person name="Pitluck S."/>
            <person name="Ivanova N."/>
            <person name="Mavromatis K."/>
            <person name="Ovchinnikova G."/>
            <person name="Pati A."/>
            <person name="Chen A."/>
            <person name="Palaniappan K."/>
            <person name="Land M."/>
            <person name="Hauser L."/>
            <person name="Chang Y.J."/>
            <person name="Jeffries C.D."/>
            <person name="Chain P."/>
            <person name="Meincke L."/>
            <person name="Sims D."/>
            <person name="Brettin T."/>
            <person name="Detter J.C."/>
            <person name="Goker M."/>
            <person name="Bristow J."/>
            <person name="Eisen J.A."/>
            <person name="Markowitz V."/>
            <person name="Hugenholtz P."/>
            <person name="Kyrpides N.C."/>
            <person name="Klenk H.P."/>
            <person name="Han C."/>
        </authorList>
    </citation>
    <scope>NUCLEOTIDE SEQUENCE [LARGE SCALE GENOMIC DNA]</scope>
    <source>
        <strain evidence="2">ATCC 25559 / DSM 2243 / CCUG 17323 / JCM 9979 / KCTC 3265 / NCTC 11813 / VPI 0255 / 1899 B</strain>
    </source>
</reference>
<dbReference type="EMBL" id="CP001726">
    <property type="protein sequence ID" value="ACV54815.1"/>
    <property type="molecule type" value="Genomic_DNA"/>
</dbReference>